<proteinExistence type="predicted"/>
<evidence type="ECO:0000313" key="2">
    <source>
        <dbReference type="Proteomes" id="UP000250321"/>
    </source>
</evidence>
<dbReference type="AlphaFoldDB" id="A0A314UCH0"/>
<organism evidence="1 2">
    <name type="scientific">Prunus yedoensis var. nudiflora</name>
    <dbReference type="NCBI Taxonomy" id="2094558"/>
    <lineage>
        <taxon>Eukaryota</taxon>
        <taxon>Viridiplantae</taxon>
        <taxon>Streptophyta</taxon>
        <taxon>Embryophyta</taxon>
        <taxon>Tracheophyta</taxon>
        <taxon>Spermatophyta</taxon>
        <taxon>Magnoliopsida</taxon>
        <taxon>eudicotyledons</taxon>
        <taxon>Gunneridae</taxon>
        <taxon>Pentapetalae</taxon>
        <taxon>rosids</taxon>
        <taxon>fabids</taxon>
        <taxon>Rosales</taxon>
        <taxon>Rosaceae</taxon>
        <taxon>Amygdaloideae</taxon>
        <taxon>Amygdaleae</taxon>
        <taxon>Prunus</taxon>
    </lineage>
</organism>
<accession>A0A314UCH0</accession>
<name>A0A314UCH0_PRUYE</name>
<sequence length="115" mass="12572">MVLQEMKKLRRHKKNESTKSVSVTIVEAQWLCYTAEPTQPSSASRATVRSTRPINFSPSTLGHCSVTPVTVPLPPSSAQLRALFCARTVTGKAITFRRRRCTTGGLWKGSVGALV</sequence>
<dbReference type="Proteomes" id="UP000250321">
    <property type="component" value="Unassembled WGS sequence"/>
</dbReference>
<protein>
    <submittedName>
        <fullName evidence="1">Uncharacterized protein</fullName>
    </submittedName>
</protein>
<comment type="caution">
    <text evidence="1">The sequence shown here is derived from an EMBL/GenBank/DDBJ whole genome shotgun (WGS) entry which is preliminary data.</text>
</comment>
<dbReference type="EMBL" id="PJQY01003726">
    <property type="protein sequence ID" value="PQM35031.1"/>
    <property type="molecule type" value="Genomic_DNA"/>
</dbReference>
<keyword evidence="2" id="KW-1185">Reference proteome</keyword>
<gene>
    <name evidence="1" type="ORF">Pyn_31793</name>
</gene>
<evidence type="ECO:0000313" key="1">
    <source>
        <dbReference type="EMBL" id="PQM35031.1"/>
    </source>
</evidence>
<reference evidence="1 2" key="1">
    <citation type="submission" date="2018-02" db="EMBL/GenBank/DDBJ databases">
        <title>Draft genome of wild Prunus yedoensis var. nudiflora.</title>
        <authorList>
            <person name="Baek S."/>
            <person name="Kim J.-H."/>
            <person name="Choi K."/>
            <person name="Kim G.-B."/>
            <person name="Cho A."/>
            <person name="Jang H."/>
            <person name="Shin C.-H."/>
            <person name="Yu H.-J."/>
            <person name="Mun J.-H."/>
        </authorList>
    </citation>
    <scope>NUCLEOTIDE SEQUENCE [LARGE SCALE GENOMIC DNA]</scope>
    <source>
        <strain evidence="2">cv. Jeju island</strain>
        <tissue evidence="1">Leaf</tissue>
    </source>
</reference>